<dbReference type="InterPro" id="IPR002789">
    <property type="entry name" value="HerA_central"/>
</dbReference>
<dbReference type="OrthoDB" id="9806951at2"/>
<dbReference type="Proteomes" id="UP000295783">
    <property type="component" value="Unassembled WGS sequence"/>
</dbReference>
<feature type="domain" description="Helicase HerA central" evidence="1">
    <location>
        <begin position="131"/>
        <end position="377"/>
    </location>
</feature>
<keyword evidence="3" id="KW-1185">Reference proteome</keyword>
<dbReference type="EMBL" id="SNYW01000002">
    <property type="protein sequence ID" value="TDQ85485.1"/>
    <property type="molecule type" value="Genomic_DNA"/>
</dbReference>
<name>A0A4R6WW33_9PROT</name>
<reference evidence="2 3" key="1">
    <citation type="submission" date="2019-03" db="EMBL/GenBank/DDBJ databases">
        <title>Genomic Encyclopedia of Type Strains, Phase III (KMG-III): the genomes of soil and plant-associated and newly described type strains.</title>
        <authorList>
            <person name="Whitman W."/>
        </authorList>
    </citation>
    <scope>NUCLEOTIDE SEQUENCE [LARGE SCALE GENOMIC DNA]</scope>
    <source>
        <strain evidence="2 3">CGMCC 1.7660</strain>
    </source>
</reference>
<organism evidence="2 3">
    <name type="scientific">Dongia mobilis</name>
    <dbReference type="NCBI Taxonomy" id="578943"/>
    <lineage>
        <taxon>Bacteria</taxon>
        <taxon>Pseudomonadati</taxon>
        <taxon>Pseudomonadota</taxon>
        <taxon>Alphaproteobacteria</taxon>
        <taxon>Rhodospirillales</taxon>
        <taxon>Dongiaceae</taxon>
        <taxon>Dongia</taxon>
    </lineage>
</organism>
<dbReference type="RefSeq" id="WP_133611698.1">
    <property type="nucleotide sequence ID" value="NZ_SNYW01000002.1"/>
</dbReference>
<gene>
    <name evidence="2" type="ORF">A8950_0272</name>
</gene>
<dbReference type="SUPFAM" id="SSF52540">
    <property type="entry name" value="P-loop containing nucleoside triphosphate hydrolases"/>
    <property type="match status" value="1"/>
</dbReference>
<dbReference type="Pfam" id="PF01935">
    <property type="entry name" value="DUF87"/>
    <property type="match status" value="1"/>
</dbReference>
<proteinExistence type="predicted"/>
<evidence type="ECO:0000313" key="3">
    <source>
        <dbReference type="Proteomes" id="UP000295783"/>
    </source>
</evidence>
<evidence type="ECO:0000313" key="2">
    <source>
        <dbReference type="EMBL" id="TDQ85485.1"/>
    </source>
</evidence>
<sequence length="545" mass="59259">MNQMTPDAKPAAQTDTRFGRVIAVSGTRITGLLEGKKTPRVGELVKIATANSTVFGFVTGLSIDVPSTAGVEVRRVELEVVGEIDHRQGARAVFQRGVATYPSLDDPLIAADGEDLRRVFTRPGRQEDGARIGSLHQDPSIPAVIQPAELLGKHFAVLGTTGAGKSCAITTILRAILGRHPAAHIVILDPHNEYATAFPGQAEIVTPQDLELPYWLLNFEELREMVIGTGSPQPDADAVILNQIVTEAKRNLAPDPEAALAITIDTPVPYRLSDVAKIIDAAQGKLDRPSDMAAYHRIKERFQAMQQDRRLAFMFPGGSGMGGGTAALQGLITRDSMAKILGRLFRVPVAGRPVTVLDTSGVPAEILNVVVSLLCRMSFDFALWNEQKAPILLVCEESHRYAPEDERAGFEPTKRALSRIAKEGRKYGVSLCLISQRPSELATTVLSQCSTIFALRMTSQKDQEFLAAALPESSHGLMGELPSLRNGQAIAVGEGVALPTRIDFDRLADEHQPHSRTAPFATAWQEDQLTAADLTEIVRRWRRQN</sequence>
<comment type="caution">
    <text evidence="2">The sequence shown here is derived from an EMBL/GenBank/DDBJ whole genome shotgun (WGS) entry which is preliminary data.</text>
</comment>
<dbReference type="PANTHER" id="PTHR42957:SF1">
    <property type="entry name" value="HELICASE MJ1565-RELATED"/>
    <property type="match status" value="1"/>
</dbReference>
<accession>A0A4R6WW33</accession>
<dbReference type="AlphaFoldDB" id="A0A4R6WW33"/>
<protein>
    <recommendedName>
        <fullName evidence="1">Helicase HerA central domain-containing protein</fullName>
    </recommendedName>
</protein>
<dbReference type="InterPro" id="IPR027417">
    <property type="entry name" value="P-loop_NTPase"/>
</dbReference>
<dbReference type="InterPro" id="IPR008571">
    <property type="entry name" value="HerA-like"/>
</dbReference>
<dbReference type="PANTHER" id="PTHR42957">
    <property type="entry name" value="HELICASE MJ1565-RELATED"/>
    <property type="match status" value="1"/>
</dbReference>
<dbReference type="Gene3D" id="3.40.50.300">
    <property type="entry name" value="P-loop containing nucleotide triphosphate hydrolases"/>
    <property type="match status" value="2"/>
</dbReference>
<evidence type="ECO:0000259" key="1">
    <source>
        <dbReference type="Pfam" id="PF01935"/>
    </source>
</evidence>